<dbReference type="EnsemblMetazoa" id="Aqu2.1.37652_001">
    <property type="protein sequence ID" value="Aqu2.1.37652_001"/>
    <property type="gene ID" value="Aqu2.1.37652"/>
</dbReference>
<organism evidence="1">
    <name type="scientific">Amphimedon queenslandica</name>
    <name type="common">Sponge</name>
    <dbReference type="NCBI Taxonomy" id="400682"/>
    <lineage>
        <taxon>Eukaryota</taxon>
        <taxon>Metazoa</taxon>
        <taxon>Porifera</taxon>
        <taxon>Demospongiae</taxon>
        <taxon>Heteroscleromorpha</taxon>
        <taxon>Haplosclerida</taxon>
        <taxon>Niphatidae</taxon>
        <taxon>Amphimedon</taxon>
    </lineage>
</organism>
<reference evidence="1" key="1">
    <citation type="submission" date="2017-05" db="UniProtKB">
        <authorList>
            <consortium name="EnsemblMetazoa"/>
        </authorList>
    </citation>
    <scope>IDENTIFICATION</scope>
</reference>
<accession>A0A1X7VDR3</accession>
<dbReference type="InParanoid" id="A0A1X7VDR3"/>
<name>A0A1X7VDR3_AMPQE</name>
<evidence type="ECO:0000313" key="1">
    <source>
        <dbReference type="EnsemblMetazoa" id="Aqu2.1.37652_001"/>
    </source>
</evidence>
<protein>
    <submittedName>
        <fullName evidence="1">Uncharacterized protein</fullName>
    </submittedName>
</protein>
<sequence>MFTMSAIDPALLILVNIYADKFRDEQGTKVYNNGVMQVSVFVSVNYNGEASENEIIEYVQKHVVIYSLNFEEDVKWTKSTKDNGFHHDIDRAANTKFNASMPPKIISDIRAPLYFTIPGGTAEGEHRWIAKLNGKQTNVNTPLTVTVKGFEVSADQLEIVERAEVDCHKLRVLKYRGDAPFPDSQKLMNCIHYKGIKFIGSGGNSWVSMAMSTKGHKLGVFVDHNVKSNIKIAKAGHFHYSHEMDKQDIEDSGVANWITCDCLDKSLDFTNKDITEAWNKGVVMVMVHSSSVKNNDKRI</sequence>
<dbReference type="AlphaFoldDB" id="A0A1X7VDR3"/>
<proteinExistence type="predicted"/>